<keyword evidence="3 6" id="KW-1133">Transmembrane helix</keyword>
<feature type="transmembrane region" description="Helical" evidence="6">
    <location>
        <begin position="311"/>
        <end position="332"/>
    </location>
</feature>
<name>A0A8J2L3Q3_9HEXA</name>
<evidence type="ECO:0000259" key="7">
    <source>
        <dbReference type="PROSITE" id="PS50850"/>
    </source>
</evidence>
<feature type="region of interest" description="Disordered" evidence="5">
    <location>
        <begin position="457"/>
        <end position="496"/>
    </location>
</feature>
<evidence type="ECO:0000256" key="1">
    <source>
        <dbReference type="ARBA" id="ARBA00004141"/>
    </source>
</evidence>
<accession>A0A8J2L3Q3</accession>
<evidence type="ECO:0000313" key="9">
    <source>
        <dbReference type="Proteomes" id="UP000708208"/>
    </source>
</evidence>
<evidence type="ECO:0000256" key="6">
    <source>
        <dbReference type="SAM" id="Phobius"/>
    </source>
</evidence>
<protein>
    <recommendedName>
        <fullName evidence="7">Major facilitator superfamily (MFS) profile domain-containing protein</fullName>
    </recommendedName>
</protein>
<proteinExistence type="predicted"/>
<evidence type="ECO:0000256" key="3">
    <source>
        <dbReference type="ARBA" id="ARBA00022989"/>
    </source>
</evidence>
<dbReference type="PROSITE" id="PS00216">
    <property type="entry name" value="SUGAR_TRANSPORT_1"/>
    <property type="match status" value="1"/>
</dbReference>
<evidence type="ECO:0000256" key="5">
    <source>
        <dbReference type="SAM" id="MobiDB-lite"/>
    </source>
</evidence>
<evidence type="ECO:0000256" key="2">
    <source>
        <dbReference type="ARBA" id="ARBA00022692"/>
    </source>
</evidence>
<feature type="transmembrane region" description="Helical" evidence="6">
    <location>
        <begin position="284"/>
        <end position="305"/>
    </location>
</feature>
<comment type="subcellular location">
    <subcellularLocation>
        <location evidence="1">Membrane</location>
        <topology evidence="1">Multi-pass membrane protein</topology>
    </subcellularLocation>
</comment>
<dbReference type="EMBL" id="CAJVCH010534523">
    <property type="protein sequence ID" value="CAG7824947.1"/>
    <property type="molecule type" value="Genomic_DNA"/>
</dbReference>
<organism evidence="8 9">
    <name type="scientific">Allacma fusca</name>
    <dbReference type="NCBI Taxonomy" id="39272"/>
    <lineage>
        <taxon>Eukaryota</taxon>
        <taxon>Metazoa</taxon>
        <taxon>Ecdysozoa</taxon>
        <taxon>Arthropoda</taxon>
        <taxon>Hexapoda</taxon>
        <taxon>Collembola</taxon>
        <taxon>Symphypleona</taxon>
        <taxon>Sminthuridae</taxon>
        <taxon>Allacma</taxon>
    </lineage>
</organism>
<evidence type="ECO:0000256" key="4">
    <source>
        <dbReference type="ARBA" id="ARBA00023136"/>
    </source>
</evidence>
<dbReference type="Pfam" id="PF00083">
    <property type="entry name" value="Sugar_tr"/>
    <property type="match status" value="1"/>
</dbReference>
<feature type="domain" description="Major facilitator superfamily (MFS) profile" evidence="7">
    <location>
        <begin position="1"/>
        <end position="396"/>
    </location>
</feature>
<feature type="transmembrane region" description="Helical" evidence="6">
    <location>
        <begin position="137"/>
        <end position="155"/>
    </location>
</feature>
<keyword evidence="2 6" id="KW-0812">Transmembrane</keyword>
<dbReference type="GO" id="GO:0016020">
    <property type="term" value="C:membrane"/>
    <property type="evidence" value="ECO:0007669"/>
    <property type="project" value="UniProtKB-SubCell"/>
</dbReference>
<dbReference type="CDD" id="cd17317">
    <property type="entry name" value="MFS_SLC22"/>
    <property type="match status" value="1"/>
</dbReference>
<sequence>MQVIVFNGFQWDIVCDRGFYPTLALVLLGLGGLVGYYVFGNIQDSLGRRPAFFIYLLIQCVFGVATGFAFDFWSWLITRIGVGFTVPAITGTPLVLALELVGPSQRTLCTVLLNIAYSLCLMGLAVVAYMFRGWRDLAFATVLPFITFFSFWWILPESPRWLFAHGKLEETEKILRQIAHINGKILPADYGKTLQEKYTAAKGPGDQEQEDYSILDLLKGPVLRRNTLIITFLWFINLGVYVGLSYYAPVLGGDEYLNFFLAGLAEMPTYLFLLPCLDNWGRRWTLSTSMVIGGVACVCTILVQQEAWVTLTLYCIGKFGISAAFVAVQQMASEIYPTVVRGRGVSFSNVVGMIGPAFVPLVNYTGQEYLYLPLLTLGGLMVVGGVTALALPETLGRSLPQTLMDAEEFRMDCSAESCCPGMYSKDKFRQKQSKETIEEGDGTLDILLLHPPQTSLLSERKSSTASPRSSIQISQPSSSHKRVFAPAVSPKTMNYN</sequence>
<feature type="transmembrane region" description="Helical" evidence="6">
    <location>
        <begin position="228"/>
        <end position="247"/>
    </location>
</feature>
<dbReference type="InterPro" id="IPR005829">
    <property type="entry name" value="Sugar_transporter_CS"/>
</dbReference>
<dbReference type="AlphaFoldDB" id="A0A8J2L3Q3"/>
<feature type="transmembrane region" description="Helical" evidence="6">
    <location>
        <begin position="110"/>
        <end position="131"/>
    </location>
</feature>
<dbReference type="GO" id="GO:0022857">
    <property type="term" value="F:transmembrane transporter activity"/>
    <property type="evidence" value="ECO:0007669"/>
    <property type="project" value="InterPro"/>
</dbReference>
<dbReference type="Proteomes" id="UP000708208">
    <property type="component" value="Unassembled WGS sequence"/>
</dbReference>
<evidence type="ECO:0000313" key="8">
    <source>
        <dbReference type="EMBL" id="CAG7824947.1"/>
    </source>
</evidence>
<keyword evidence="9" id="KW-1185">Reference proteome</keyword>
<reference evidence="8" key="1">
    <citation type="submission" date="2021-06" db="EMBL/GenBank/DDBJ databases">
        <authorList>
            <person name="Hodson N. C."/>
            <person name="Mongue J. A."/>
            <person name="Jaron S. K."/>
        </authorList>
    </citation>
    <scope>NUCLEOTIDE SEQUENCE</scope>
</reference>
<dbReference type="InterPro" id="IPR005828">
    <property type="entry name" value="MFS_sugar_transport-like"/>
</dbReference>
<gene>
    <name evidence="8" type="ORF">AFUS01_LOCUS35078</name>
</gene>
<feature type="transmembrane region" description="Helical" evidence="6">
    <location>
        <begin position="370"/>
        <end position="391"/>
    </location>
</feature>
<feature type="transmembrane region" description="Helical" evidence="6">
    <location>
        <begin position="20"/>
        <end position="39"/>
    </location>
</feature>
<keyword evidence="4 6" id="KW-0472">Membrane</keyword>
<dbReference type="OrthoDB" id="2544694at2759"/>
<feature type="transmembrane region" description="Helical" evidence="6">
    <location>
        <begin position="51"/>
        <end position="70"/>
    </location>
</feature>
<feature type="transmembrane region" description="Helical" evidence="6">
    <location>
        <begin position="76"/>
        <end position="98"/>
    </location>
</feature>
<dbReference type="InterPro" id="IPR020846">
    <property type="entry name" value="MFS_dom"/>
</dbReference>
<feature type="compositionally biased region" description="Low complexity" evidence="5">
    <location>
        <begin position="466"/>
        <end position="478"/>
    </location>
</feature>
<dbReference type="PANTHER" id="PTHR24064">
    <property type="entry name" value="SOLUTE CARRIER FAMILY 22 MEMBER"/>
    <property type="match status" value="1"/>
</dbReference>
<dbReference type="PROSITE" id="PS50850">
    <property type="entry name" value="MFS"/>
    <property type="match status" value="1"/>
</dbReference>
<feature type="transmembrane region" description="Helical" evidence="6">
    <location>
        <begin position="344"/>
        <end position="364"/>
    </location>
</feature>
<comment type="caution">
    <text evidence="8">The sequence shown here is derived from an EMBL/GenBank/DDBJ whole genome shotgun (WGS) entry which is preliminary data.</text>
</comment>